<dbReference type="Proteomes" id="UP000799757">
    <property type="component" value="Unassembled WGS sequence"/>
</dbReference>
<keyword evidence="2" id="KW-1185">Reference proteome</keyword>
<evidence type="ECO:0000313" key="1">
    <source>
        <dbReference type="EMBL" id="KAF2788956.1"/>
    </source>
</evidence>
<proteinExistence type="predicted"/>
<dbReference type="OrthoDB" id="3915838at2759"/>
<gene>
    <name evidence="1" type="ORF">K505DRAFT_254363</name>
</gene>
<dbReference type="AlphaFoldDB" id="A0A6A6WXY8"/>
<feature type="non-terminal residue" evidence="1">
    <location>
        <position position="1"/>
    </location>
</feature>
<organism evidence="1 2">
    <name type="scientific">Melanomma pulvis-pyrius CBS 109.77</name>
    <dbReference type="NCBI Taxonomy" id="1314802"/>
    <lineage>
        <taxon>Eukaryota</taxon>
        <taxon>Fungi</taxon>
        <taxon>Dikarya</taxon>
        <taxon>Ascomycota</taxon>
        <taxon>Pezizomycotina</taxon>
        <taxon>Dothideomycetes</taxon>
        <taxon>Pleosporomycetidae</taxon>
        <taxon>Pleosporales</taxon>
        <taxon>Melanommataceae</taxon>
        <taxon>Melanomma</taxon>
    </lineage>
</organism>
<dbReference type="InterPro" id="IPR036514">
    <property type="entry name" value="SGNH_hydro_sf"/>
</dbReference>
<sequence>SDQSGMHLRILPLGDSMTFGFQSTTDNGYRGNLSDALVGTGNLVDIIGS</sequence>
<evidence type="ECO:0000313" key="2">
    <source>
        <dbReference type="Proteomes" id="UP000799757"/>
    </source>
</evidence>
<accession>A0A6A6WXY8</accession>
<dbReference type="EMBL" id="MU002174">
    <property type="protein sequence ID" value="KAF2788956.1"/>
    <property type="molecule type" value="Genomic_DNA"/>
</dbReference>
<protein>
    <submittedName>
        <fullName evidence="1">Uncharacterized protein</fullName>
    </submittedName>
</protein>
<reference evidence="1" key="1">
    <citation type="journal article" date="2020" name="Stud. Mycol.">
        <title>101 Dothideomycetes genomes: a test case for predicting lifestyles and emergence of pathogens.</title>
        <authorList>
            <person name="Haridas S."/>
            <person name="Albert R."/>
            <person name="Binder M."/>
            <person name="Bloem J."/>
            <person name="Labutti K."/>
            <person name="Salamov A."/>
            <person name="Andreopoulos B."/>
            <person name="Baker S."/>
            <person name="Barry K."/>
            <person name="Bills G."/>
            <person name="Bluhm B."/>
            <person name="Cannon C."/>
            <person name="Castanera R."/>
            <person name="Culley D."/>
            <person name="Daum C."/>
            <person name="Ezra D."/>
            <person name="Gonzalez J."/>
            <person name="Henrissat B."/>
            <person name="Kuo A."/>
            <person name="Liang C."/>
            <person name="Lipzen A."/>
            <person name="Lutzoni F."/>
            <person name="Magnuson J."/>
            <person name="Mondo S."/>
            <person name="Nolan M."/>
            <person name="Ohm R."/>
            <person name="Pangilinan J."/>
            <person name="Park H.-J."/>
            <person name="Ramirez L."/>
            <person name="Alfaro M."/>
            <person name="Sun H."/>
            <person name="Tritt A."/>
            <person name="Yoshinaga Y."/>
            <person name="Zwiers L.-H."/>
            <person name="Turgeon B."/>
            <person name="Goodwin S."/>
            <person name="Spatafora J."/>
            <person name="Crous P."/>
            <person name="Grigoriev I."/>
        </authorList>
    </citation>
    <scope>NUCLEOTIDE SEQUENCE</scope>
    <source>
        <strain evidence="1">CBS 109.77</strain>
    </source>
</reference>
<name>A0A6A6WXY8_9PLEO</name>
<dbReference type="SUPFAM" id="SSF52266">
    <property type="entry name" value="SGNH hydrolase"/>
    <property type="match status" value="1"/>
</dbReference>
<dbReference type="Gene3D" id="3.40.50.1110">
    <property type="entry name" value="SGNH hydrolase"/>
    <property type="match status" value="1"/>
</dbReference>